<keyword evidence="1" id="KW-0472">Membrane</keyword>
<dbReference type="eggNOG" id="ENOG502R9CB">
    <property type="taxonomic scope" value="Eukaryota"/>
</dbReference>
<keyword evidence="1" id="KW-1133">Transmembrane helix</keyword>
<dbReference type="AlphaFoldDB" id="K3YYG7"/>
<protein>
    <submittedName>
        <fullName evidence="2">Uncharacterized protein</fullName>
    </submittedName>
</protein>
<dbReference type="InParanoid" id="K3YYG7"/>
<proteinExistence type="predicted"/>
<dbReference type="EMBL" id="AGNK02000517">
    <property type="status" value="NOT_ANNOTATED_CDS"/>
    <property type="molecule type" value="Genomic_DNA"/>
</dbReference>
<evidence type="ECO:0000313" key="3">
    <source>
        <dbReference type="Proteomes" id="UP000004995"/>
    </source>
</evidence>
<reference evidence="2" key="2">
    <citation type="submission" date="2018-08" db="UniProtKB">
        <authorList>
            <consortium name="EnsemblPlants"/>
        </authorList>
    </citation>
    <scope>IDENTIFICATION</scope>
    <source>
        <strain evidence="2">Yugu1</strain>
    </source>
</reference>
<dbReference type="EnsemblPlants" id="KQL31202">
    <property type="protein sequence ID" value="KQL31202"/>
    <property type="gene ID" value="SETIT_019320mg"/>
</dbReference>
<dbReference type="Gramene" id="KQL31202">
    <property type="protein sequence ID" value="KQL31202"/>
    <property type="gene ID" value="SETIT_019320mg"/>
</dbReference>
<feature type="transmembrane region" description="Helical" evidence="1">
    <location>
        <begin position="12"/>
        <end position="33"/>
    </location>
</feature>
<keyword evidence="3" id="KW-1185">Reference proteome</keyword>
<sequence>MQASVALTLPPVAGGANFAAVAIAAASFVLVSYEPDAWQGRLRRILDLSPGTTLPPRRDVMPTRAYPLAAHGIAEPGLLTSVLLLLPERLGRPRSPCRSPTCLRHAGDGRGVTGAARVRRPSASLALVAVYMPLLSTTCWDVAAIATRQAVAREGVRARAATRAQVWGLALTSVWNIYQYMSPRARGPRVGLVGFLAVAVETDAPLVILVMLPVRPCPC</sequence>
<reference evidence="3" key="1">
    <citation type="journal article" date="2012" name="Nat. Biotechnol.">
        <title>Reference genome sequence of the model plant Setaria.</title>
        <authorList>
            <person name="Bennetzen J.L."/>
            <person name="Schmutz J."/>
            <person name="Wang H."/>
            <person name="Percifield R."/>
            <person name="Hawkins J."/>
            <person name="Pontaroli A.C."/>
            <person name="Estep M."/>
            <person name="Feng L."/>
            <person name="Vaughn J.N."/>
            <person name="Grimwood J."/>
            <person name="Jenkins J."/>
            <person name="Barry K."/>
            <person name="Lindquist E."/>
            <person name="Hellsten U."/>
            <person name="Deshpande S."/>
            <person name="Wang X."/>
            <person name="Wu X."/>
            <person name="Mitros T."/>
            <person name="Triplett J."/>
            <person name="Yang X."/>
            <person name="Ye C.Y."/>
            <person name="Mauro-Herrera M."/>
            <person name="Wang L."/>
            <person name="Li P."/>
            <person name="Sharma M."/>
            <person name="Sharma R."/>
            <person name="Ronald P.C."/>
            <person name="Panaud O."/>
            <person name="Kellogg E.A."/>
            <person name="Brutnell T.P."/>
            <person name="Doust A.N."/>
            <person name="Tuskan G.A."/>
            <person name="Rokhsar D."/>
            <person name="Devos K.M."/>
        </authorList>
    </citation>
    <scope>NUCLEOTIDE SEQUENCE [LARGE SCALE GENOMIC DNA]</scope>
    <source>
        <strain evidence="3">cv. Yugu1</strain>
    </source>
</reference>
<organism evidence="2 3">
    <name type="scientific">Setaria italica</name>
    <name type="common">Foxtail millet</name>
    <name type="synonym">Panicum italicum</name>
    <dbReference type="NCBI Taxonomy" id="4555"/>
    <lineage>
        <taxon>Eukaryota</taxon>
        <taxon>Viridiplantae</taxon>
        <taxon>Streptophyta</taxon>
        <taxon>Embryophyta</taxon>
        <taxon>Tracheophyta</taxon>
        <taxon>Spermatophyta</taxon>
        <taxon>Magnoliopsida</taxon>
        <taxon>Liliopsida</taxon>
        <taxon>Poales</taxon>
        <taxon>Poaceae</taxon>
        <taxon>PACMAD clade</taxon>
        <taxon>Panicoideae</taxon>
        <taxon>Panicodae</taxon>
        <taxon>Paniceae</taxon>
        <taxon>Cenchrinae</taxon>
        <taxon>Setaria</taxon>
    </lineage>
</organism>
<dbReference type="Proteomes" id="UP000004995">
    <property type="component" value="Unassembled WGS sequence"/>
</dbReference>
<evidence type="ECO:0000313" key="2">
    <source>
        <dbReference type="EnsemblPlants" id="KQL31202"/>
    </source>
</evidence>
<dbReference type="HOGENOM" id="CLU_077533_0_0_1"/>
<name>K3YYG7_SETIT</name>
<keyword evidence="1" id="KW-0812">Transmembrane</keyword>
<evidence type="ECO:0000256" key="1">
    <source>
        <dbReference type="SAM" id="Phobius"/>
    </source>
</evidence>
<feature type="transmembrane region" description="Helical" evidence="1">
    <location>
        <begin position="190"/>
        <end position="212"/>
    </location>
</feature>
<accession>K3YYG7</accession>